<accession>A0A4Z1IVD0</accession>
<gene>
    <name evidence="1" type="ORF">BOTNAR_0102g00220</name>
</gene>
<evidence type="ECO:0000313" key="1">
    <source>
        <dbReference type="EMBL" id="TGO63320.1"/>
    </source>
</evidence>
<dbReference type="EMBL" id="PQXJ01000102">
    <property type="protein sequence ID" value="TGO63320.1"/>
    <property type="molecule type" value="Genomic_DNA"/>
</dbReference>
<sequence length="592" mass="66928">MAPAGLETCNNASHRVVLGTIWNFLEEQTDSQILLIRKVPFAARTRGPIDWTTIQVRPDIQVTTDTATTMGTDESQIYSEIYLEVYFDHFHHRWPIVHCPSHEEEANENESCELSMRMIGTWLLGTGRAVQFAIDTREIGFFRPETAWPDERKGYFASMRYAKLGQRQRLAYCMFKLGAYISVLRNKPMTIFPEELHFPLPCTLSLWNAKELQTWEERQNDEPTYRNLKSMLSLIADSSLNADSTQEQPMLIEDIHLCLDQRSSTVEEFSEAHRLAREQRRTSMNGWASTTAVRFALCQSVDVLVAQRNLGNGSGTSANIQASDPIRYAALCVSALIVWTFCKFCDRGCKICVPGANPVADLTTWSMPGFKTLIAQQVVAKSYDDDFSALRNSISRIAIVKGQQTTLAFLSHSSLPAEPATLRLKDQKSSDSFSTITSTKKLIVIFSLQCDQMTAQGVARYVGNLDLDVELHFIAAEEDTGHIVEALVEESTGENVIDYRGWSNFPEIIEAFTQATAKKVDYVLLPKSQLRIPVPPELGIEMEDIWAYYNEIENEGRHDPTIIHPKDLNSPPQLKNVVDHFKKQDWSQVPSV</sequence>
<dbReference type="STRING" id="278944.A0A4Z1IVD0"/>
<dbReference type="AlphaFoldDB" id="A0A4Z1IVD0"/>
<dbReference type="Proteomes" id="UP000297452">
    <property type="component" value="Unassembled WGS sequence"/>
</dbReference>
<proteinExistence type="predicted"/>
<name>A0A4Z1IVD0_9HELO</name>
<reference evidence="1 2" key="1">
    <citation type="submission" date="2017-12" db="EMBL/GenBank/DDBJ databases">
        <title>Comparative genomics of Botrytis spp.</title>
        <authorList>
            <person name="Valero-Jimenez C.A."/>
            <person name="Tapia P."/>
            <person name="Veloso J."/>
            <person name="Silva-Moreno E."/>
            <person name="Staats M."/>
            <person name="Valdes J.H."/>
            <person name="Van Kan J.A.L."/>
        </authorList>
    </citation>
    <scope>NUCLEOTIDE SEQUENCE [LARGE SCALE GENOMIC DNA]</scope>
    <source>
        <strain evidence="1 2">MUCL2120</strain>
    </source>
</reference>
<dbReference type="InterPro" id="IPR036291">
    <property type="entry name" value="NAD(P)-bd_dom_sf"/>
</dbReference>
<evidence type="ECO:0000313" key="2">
    <source>
        <dbReference type="Proteomes" id="UP000297452"/>
    </source>
</evidence>
<comment type="caution">
    <text evidence="1">The sequence shown here is derived from an EMBL/GenBank/DDBJ whole genome shotgun (WGS) entry which is preliminary data.</text>
</comment>
<dbReference type="SUPFAM" id="SSF51735">
    <property type="entry name" value="NAD(P)-binding Rossmann-fold domains"/>
    <property type="match status" value="1"/>
</dbReference>
<evidence type="ECO:0008006" key="3">
    <source>
        <dbReference type="Google" id="ProtNLM"/>
    </source>
</evidence>
<keyword evidence="2" id="KW-1185">Reference proteome</keyword>
<protein>
    <recommendedName>
        <fullName evidence="3">NmrA-like domain-containing protein</fullName>
    </recommendedName>
</protein>
<organism evidence="1 2">
    <name type="scientific">Botryotinia narcissicola</name>
    <dbReference type="NCBI Taxonomy" id="278944"/>
    <lineage>
        <taxon>Eukaryota</taxon>
        <taxon>Fungi</taxon>
        <taxon>Dikarya</taxon>
        <taxon>Ascomycota</taxon>
        <taxon>Pezizomycotina</taxon>
        <taxon>Leotiomycetes</taxon>
        <taxon>Helotiales</taxon>
        <taxon>Sclerotiniaceae</taxon>
        <taxon>Botryotinia</taxon>
    </lineage>
</organism>
<dbReference type="OrthoDB" id="654211at2759"/>